<evidence type="ECO:0000256" key="4">
    <source>
        <dbReference type="ARBA" id="ARBA00022475"/>
    </source>
</evidence>
<dbReference type="InterPro" id="IPR006028">
    <property type="entry name" value="GABAA/Glycine_rcpt"/>
</dbReference>
<accession>A0A1S3DHB7</accession>
<feature type="transmembrane region" description="Helical" evidence="7">
    <location>
        <begin position="138"/>
        <end position="161"/>
    </location>
</feature>
<sequence length="262" mass="30218">MDSWRYNASELLLEWDSHPVTIPPSKPYLTEYSLMDTVTQVQDQFAEPSAVADTNHSYMYSSLTLTFILNRQYGFYLMDFYAPSILLVCISWVSFWMAPDAVPGRTILGASTMLTFFQLGIETGSSLPNVSYIRSNDVWFFACTVFIFLSLAEFAFVNTIWRYGDQKVQLKKPTSKYILKSSVHPHLQQDQPSHKFKKPRDGFYSKDNEITPRPRLDVIPDTQEPVMSMQDIAIWVDEKSRIVFPLAFSLFNAAYWGVLYQS</sequence>
<dbReference type="GO" id="GO:0005254">
    <property type="term" value="F:chloride channel activity"/>
    <property type="evidence" value="ECO:0007669"/>
    <property type="project" value="UniProtKB-ARBA"/>
</dbReference>
<keyword evidence="3" id="KW-0813">Transport</keyword>
<evidence type="ECO:0000256" key="5">
    <source>
        <dbReference type="ARBA" id="ARBA00023065"/>
    </source>
</evidence>
<evidence type="ECO:0000256" key="2">
    <source>
        <dbReference type="ARBA" id="ARBA00004236"/>
    </source>
</evidence>
<dbReference type="STRING" id="121845.A0A1S3DHB7"/>
<dbReference type="KEGG" id="dci:103518386"/>
<keyword evidence="4" id="KW-1003">Cell membrane</keyword>
<dbReference type="RefSeq" id="XP_008481670.1">
    <property type="nucleotide sequence ID" value="XM_008483448.3"/>
</dbReference>
<evidence type="ECO:0000256" key="7">
    <source>
        <dbReference type="SAM" id="Phobius"/>
    </source>
</evidence>
<feature type="transmembrane region" description="Helical" evidence="7">
    <location>
        <begin position="242"/>
        <end position="260"/>
    </location>
</feature>
<dbReference type="PANTHER" id="PTHR18945">
    <property type="entry name" value="NEUROTRANSMITTER GATED ION CHANNEL"/>
    <property type="match status" value="1"/>
</dbReference>
<keyword evidence="9" id="KW-1185">Reference proteome</keyword>
<evidence type="ECO:0000256" key="1">
    <source>
        <dbReference type="ARBA" id="ARBA00004141"/>
    </source>
</evidence>
<dbReference type="InterPro" id="IPR036719">
    <property type="entry name" value="Neuro-gated_channel_TM_sf"/>
</dbReference>
<evidence type="ECO:0000256" key="3">
    <source>
        <dbReference type="ARBA" id="ARBA00022448"/>
    </source>
</evidence>
<dbReference type="InterPro" id="IPR006029">
    <property type="entry name" value="Neurotrans-gated_channel_TM"/>
</dbReference>
<evidence type="ECO:0000256" key="6">
    <source>
        <dbReference type="ARBA" id="ARBA00023303"/>
    </source>
</evidence>
<keyword evidence="7" id="KW-1133">Transmembrane helix</keyword>
<keyword evidence="7" id="KW-0472">Membrane</keyword>
<dbReference type="SUPFAM" id="SSF90112">
    <property type="entry name" value="Neurotransmitter-gated ion-channel transmembrane pore"/>
    <property type="match status" value="1"/>
</dbReference>
<gene>
    <name evidence="10" type="primary">LOC103518386</name>
</gene>
<dbReference type="Proteomes" id="UP000079169">
    <property type="component" value="Unplaced"/>
</dbReference>
<dbReference type="CDD" id="cd19049">
    <property type="entry name" value="LGIC_TM_anion"/>
    <property type="match status" value="1"/>
</dbReference>
<dbReference type="GO" id="GO:0004888">
    <property type="term" value="F:transmembrane signaling receptor activity"/>
    <property type="evidence" value="ECO:0007669"/>
    <property type="project" value="InterPro"/>
</dbReference>
<feature type="domain" description="Neurotransmitter-gated ion-channel transmembrane" evidence="8">
    <location>
        <begin position="81"/>
        <end position="196"/>
    </location>
</feature>
<name>A0A1S3DHB7_DIACI</name>
<dbReference type="Gene3D" id="1.20.58.390">
    <property type="entry name" value="Neurotransmitter-gated ion-channel transmembrane domain"/>
    <property type="match status" value="1"/>
</dbReference>
<reference evidence="10" key="1">
    <citation type="submission" date="2025-08" db="UniProtKB">
        <authorList>
            <consortium name="RefSeq"/>
        </authorList>
    </citation>
    <scope>IDENTIFICATION</scope>
</reference>
<organism evidence="9 10">
    <name type="scientific">Diaphorina citri</name>
    <name type="common">Asian citrus psyllid</name>
    <dbReference type="NCBI Taxonomy" id="121845"/>
    <lineage>
        <taxon>Eukaryota</taxon>
        <taxon>Metazoa</taxon>
        <taxon>Ecdysozoa</taxon>
        <taxon>Arthropoda</taxon>
        <taxon>Hexapoda</taxon>
        <taxon>Insecta</taxon>
        <taxon>Pterygota</taxon>
        <taxon>Neoptera</taxon>
        <taxon>Paraneoptera</taxon>
        <taxon>Hemiptera</taxon>
        <taxon>Sternorrhyncha</taxon>
        <taxon>Psylloidea</taxon>
        <taxon>Psyllidae</taxon>
        <taxon>Diaphorininae</taxon>
        <taxon>Diaphorina</taxon>
    </lineage>
</organism>
<dbReference type="Pfam" id="PF02932">
    <property type="entry name" value="Neur_chan_memb"/>
    <property type="match status" value="1"/>
</dbReference>
<dbReference type="InterPro" id="IPR036734">
    <property type="entry name" value="Neur_chan_lig-bd_sf"/>
</dbReference>
<dbReference type="GO" id="GO:0099095">
    <property type="term" value="F:ligand-gated monoatomic anion channel activity"/>
    <property type="evidence" value="ECO:0007669"/>
    <property type="project" value="UniProtKB-ARBA"/>
</dbReference>
<dbReference type="GO" id="GO:0005230">
    <property type="term" value="F:extracellular ligand-gated monoatomic ion channel activity"/>
    <property type="evidence" value="ECO:0007669"/>
    <property type="project" value="InterPro"/>
</dbReference>
<dbReference type="PRINTS" id="PR00253">
    <property type="entry name" value="GABAARECEPTR"/>
</dbReference>
<dbReference type="GeneID" id="103518386"/>
<dbReference type="GO" id="GO:0005886">
    <property type="term" value="C:plasma membrane"/>
    <property type="evidence" value="ECO:0007669"/>
    <property type="project" value="UniProtKB-SubCell"/>
</dbReference>
<feature type="transmembrane region" description="Helical" evidence="7">
    <location>
        <begin position="80"/>
        <end position="98"/>
    </location>
</feature>
<protein>
    <submittedName>
        <fullName evidence="10">Glutamate-gated chloride channel alpha-like</fullName>
    </submittedName>
</protein>
<keyword evidence="6" id="KW-0407">Ion channel</keyword>
<proteinExistence type="predicted"/>
<keyword evidence="5" id="KW-0406">Ion transport</keyword>
<dbReference type="InterPro" id="IPR006201">
    <property type="entry name" value="Neur_channel"/>
</dbReference>
<evidence type="ECO:0000313" key="9">
    <source>
        <dbReference type="Proteomes" id="UP000079169"/>
    </source>
</evidence>
<evidence type="ECO:0000259" key="8">
    <source>
        <dbReference type="Pfam" id="PF02932"/>
    </source>
</evidence>
<comment type="subcellular location">
    <subcellularLocation>
        <location evidence="2">Cell membrane</location>
    </subcellularLocation>
    <subcellularLocation>
        <location evidence="1">Membrane</location>
        <topology evidence="1">Multi-pass membrane protein</topology>
    </subcellularLocation>
</comment>
<evidence type="ECO:0000313" key="10">
    <source>
        <dbReference type="RefSeq" id="XP_008481670.1"/>
    </source>
</evidence>
<dbReference type="Gene3D" id="2.70.170.10">
    <property type="entry name" value="Neurotransmitter-gated ion-channel ligand-binding domain"/>
    <property type="match status" value="1"/>
</dbReference>
<dbReference type="PaxDb" id="121845-A0A1S3DHB7"/>
<dbReference type="InterPro" id="IPR038050">
    <property type="entry name" value="Neuro_actylchol_rec"/>
</dbReference>
<keyword evidence="7" id="KW-0812">Transmembrane</keyword>
<dbReference type="OMA" id="LVCISWV"/>
<dbReference type="AlphaFoldDB" id="A0A1S3DHB7"/>